<dbReference type="PANTHER" id="PTHR46743:SF2">
    <property type="entry name" value="TEICHOIC ACIDS EXPORT ATP-BINDING PROTEIN TAGH"/>
    <property type="match status" value="1"/>
</dbReference>
<dbReference type="Gene3D" id="3.40.50.300">
    <property type="entry name" value="P-loop containing nucleotide triphosphate hydrolases"/>
    <property type="match status" value="1"/>
</dbReference>
<dbReference type="InterPro" id="IPR050683">
    <property type="entry name" value="Bact_Polysacc_Export_ATP-bd"/>
</dbReference>
<feature type="domain" description="ABC transporter" evidence="5">
    <location>
        <begin position="32"/>
        <end position="255"/>
    </location>
</feature>
<dbReference type="CDD" id="cd03220">
    <property type="entry name" value="ABC_KpsT_Wzt"/>
    <property type="match status" value="1"/>
</dbReference>
<protein>
    <submittedName>
        <fullName evidence="6">ATP-binding cassette domain-containing protein</fullName>
    </submittedName>
</protein>
<dbReference type="SUPFAM" id="SSF52540">
    <property type="entry name" value="P-loop containing nucleoside triphosphate hydrolases"/>
    <property type="match status" value="1"/>
</dbReference>
<evidence type="ECO:0000313" key="6">
    <source>
        <dbReference type="EMBL" id="MDM1551975.1"/>
    </source>
</evidence>
<evidence type="ECO:0000256" key="1">
    <source>
        <dbReference type="ARBA" id="ARBA00005417"/>
    </source>
</evidence>
<proteinExistence type="inferred from homology"/>
<evidence type="ECO:0000313" key="7">
    <source>
        <dbReference type="Proteomes" id="UP001173578"/>
    </source>
</evidence>
<dbReference type="GO" id="GO:0016020">
    <property type="term" value="C:membrane"/>
    <property type="evidence" value="ECO:0007669"/>
    <property type="project" value="InterPro"/>
</dbReference>
<sequence length="400" mass="45171">MEKEVLVEVQNVSKKFSLDLKTSLKYGATDIIRSSFGFKTSKELRKGEFWAVKDISFKLRRGECIGLIGHNGAGKSTLLKVLNGLYTPDKGQIVMRGKVGALIELGAGFNPILTGRENIYNNAAILGFTKEEVNQKIQSIIDFSEIEKFIDMPLQNYSSGMKVRLGFAVAAHLEPDILIIDEVLAVGDLGFILKCFKKIDELLPNTAMIFVSHSMPMVSRICNEIILMDHGKSEYQGSDIGRGIDKYYEKFVTDDDSEIVFDTNCLKIVSAKIIDKIIENGQYLVEWNSTFEIEITFENISLNKMPYIDFVFYDKEQRGIAETIPENQNLSGKIEPGEVITKTFIVNNFIFSKGNYYVTVTFAETGISNMYLKQHKVLQIQVKDTEQIWTPILINSKLLT</sequence>
<comment type="caution">
    <text evidence="6">The sequence shown here is derived from an EMBL/GenBank/DDBJ whole genome shotgun (WGS) entry which is preliminary data.</text>
</comment>
<dbReference type="AlphaFoldDB" id="A0AAW7DKC0"/>
<dbReference type="Pfam" id="PF00005">
    <property type="entry name" value="ABC_tran"/>
    <property type="match status" value="1"/>
</dbReference>
<keyword evidence="3" id="KW-0547">Nucleotide-binding</keyword>
<dbReference type="InterPro" id="IPR003439">
    <property type="entry name" value="ABC_transporter-like_ATP-bd"/>
</dbReference>
<organism evidence="6 7">
    <name type="scientific">Empedobacter falsenii</name>
    <dbReference type="NCBI Taxonomy" id="343874"/>
    <lineage>
        <taxon>Bacteria</taxon>
        <taxon>Pseudomonadati</taxon>
        <taxon>Bacteroidota</taxon>
        <taxon>Flavobacteriia</taxon>
        <taxon>Flavobacteriales</taxon>
        <taxon>Weeksellaceae</taxon>
        <taxon>Empedobacter</taxon>
    </lineage>
</organism>
<dbReference type="GO" id="GO:0005524">
    <property type="term" value="F:ATP binding"/>
    <property type="evidence" value="ECO:0007669"/>
    <property type="project" value="UniProtKB-KW"/>
</dbReference>
<reference evidence="6" key="1">
    <citation type="submission" date="2020-06" db="EMBL/GenBank/DDBJ databases">
        <authorList>
            <person name="Dong N."/>
        </authorList>
    </citation>
    <scope>NUCLEOTIDE SEQUENCE</scope>
    <source>
        <strain evidence="6">210</strain>
    </source>
</reference>
<dbReference type="GO" id="GO:0016887">
    <property type="term" value="F:ATP hydrolysis activity"/>
    <property type="evidence" value="ECO:0007669"/>
    <property type="project" value="InterPro"/>
</dbReference>
<dbReference type="RefSeq" id="WP_286486454.1">
    <property type="nucleotide sequence ID" value="NZ_JACALR010000005.1"/>
</dbReference>
<keyword evidence="2" id="KW-0813">Transport</keyword>
<dbReference type="GO" id="GO:0140359">
    <property type="term" value="F:ABC-type transporter activity"/>
    <property type="evidence" value="ECO:0007669"/>
    <property type="project" value="InterPro"/>
</dbReference>
<dbReference type="InterPro" id="IPR003593">
    <property type="entry name" value="AAA+_ATPase"/>
</dbReference>
<dbReference type="InterPro" id="IPR027417">
    <property type="entry name" value="P-loop_NTPase"/>
</dbReference>
<gene>
    <name evidence="6" type="ORF">HX095_12195</name>
</gene>
<dbReference type="Proteomes" id="UP001173578">
    <property type="component" value="Unassembled WGS sequence"/>
</dbReference>
<evidence type="ECO:0000256" key="2">
    <source>
        <dbReference type="ARBA" id="ARBA00022448"/>
    </source>
</evidence>
<evidence type="ECO:0000256" key="4">
    <source>
        <dbReference type="ARBA" id="ARBA00022840"/>
    </source>
</evidence>
<dbReference type="SMART" id="SM00382">
    <property type="entry name" value="AAA"/>
    <property type="match status" value="1"/>
</dbReference>
<dbReference type="PROSITE" id="PS00211">
    <property type="entry name" value="ABC_TRANSPORTER_1"/>
    <property type="match status" value="1"/>
</dbReference>
<dbReference type="InterPro" id="IPR015860">
    <property type="entry name" value="ABC_transpr_TagH-like"/>
</dbReference>
<comment type="similarity">
    <text evidence="1">Belongs to the ABC transporter superfamily.</text>
</comment>
<evidence type="ECO:0000259" key="5">
    <source>
        <dbReference type="PROSITE" id="PS50893"/>
    </source>
</evidence>
<dbReference type="InterPro" id="IPR017871">
    <property type="entry name" value="ABC_transporter-like_CS"/>
</dbReference>
<name>A0AAW7DKC0_9FLAO</name>
<reference evidence="6" key="2">
    <citation type="journal article" date="2022" name="Sci. Total Environ.">
        <title>Prevalence, transmission, and molecular epidemiology of tet(X)-positive bacteria among humans, animals, and environmental niches in China: An epidemiological, and genomic-based study.</title>
        <authorList>
            <person name="Dong N."/>
            <person name="Zeng Y."/>
            <person name="Cai C."/>
            <person name="Sun C."/>
            <person name="Lu J."/>
            <person name="Liu C."/>
            <person name="Zhou H."/>
            <person name="Sun Q."/>
            <person name="Shu L."/>
            <person name="Wang H."/>
            <person name="Wang Y."/>
            <person name="Wang S."/>
            <person name="Wu C."/>
            <person name="Chan E.W."/>
            <person name="Chen G."/>
            <person name="Shen Z."/>
            <person name="Chen S."/>
            <person name="Zhang R."/>
        </authorList>
    </citation>
    <scope>NUCLEOTIDE SEQUENCE</scope>
    <source>
        <strain evidence="6">210</strain>
    </source>
</reference>
<evidence type="ECO:0000256" key="3">
    <source>
        <dbReference type="ARBA" id="ARBA00022741"/>
    </source>
</evidence>
<dbReference type="PROSITE" id="PS50893">
    <property type="entry name" value="ABC_TRANSPORTER_2"/>
    <property type="match status" value="1"/>
</dbReference>
<keyword evidence="4 6" id="KW-0067">ATP-binding</keyword>
<dbReference type="PANTHER" id="PTHR46743">
    <property type="entry name" value="TEICHOIC ACIDS EXPORT ATP-BINDING PROTEIN TAGH"/>
    <property type="match status" value="1"/>
</dbReference>
<dbReference type="EMBL" id="JACALR010000005">
    <property type="protein sequence ID" value="MDM1551975.1"/>
    <property type="molecule type" value="Genomic_DNA"/>
</dbReference>
<accession>A0AAW7DKC0</accession>